<dbReference type="Proteomes" id="UP000240987">
    <property type="component" value="Unassembled WGS sequence"/>
</dbReference>
<keyword evidence="3" id="KW-1185">Reference proteome</keyword>
<accession>A0A2T3JBJ3</accession>
<protein>
    <submittedName>
        <fullName evidence="2">Uncharacterized protein</fullName>
    </submittedName>
</protein>
<dbReference type="RefSeq" id="WP_107244211.1">
    <property type="nucleotide sequence ID" value="NZ_PYMJ01000023.1"/>
</dbReference>
<keyword evidence="1" id="KW-1133">Transmembrane helix</keyword>
<proteinExistence type="predicted"/>
<name>A0A2T3JBJ3_9GAMM</name>
<dbReference type="AlphaFoldDB" id="A0A2T3JBJ3"/>
<sequence>MPLFACPTCEKLISKRAHNCPQCGEPDPFNYYSRKSWIERLVWTVVIVAIVVFSWQVLFPMLMEAVG</sequence>
<reference evidence="2 3" key="1">
    <citation type="submission" date="2018-01" db="EMBL/GenBank/DDBJ databases">
        <title>Whole genome sequencing of Histamine producing bacteria.</title>
        <authorList>
            <person name="Butler K."/>
        </authorList>
    </citation>
    <scope>NUCLEOTIDE SEQUENCE [LARGE SCALE GENOMIC DNA]</scope>
    <source>
        <strain evidence="2 3">JCM 12947</strain>
    </source>
</reference>
<evidence type="ECO:0000313" key="2">
    <source>
        <dbReference type="EMBL" id="PSU46227.1"/>
    </source>
</evidence>
<dbReference type="EMBL" id="PYMJ01000023">
    <property type="protein sequence ID" value="PSU46227.1"/>
    <property type="molecule type" value="Genomic_DNA"/>
</dbReference>
<organism evidence="2 3">
    <name type="scientific">Photobacterium frigidiphilum</name>
    <dbReference type="NCBI Taxonomy" id="264736"/>
    <lineage>
        <taxon>Bacteria</taxon>
        <taxon>Pseudomonadati</taxon>
        <taxon>Pseudomonadota</taxon>
        <taxon>Gammaproteobacteria</taxon>
        <taxon>Vibrionales</taxon>
        <taxon>Vibrionaceae</taxon>
        <taxon>Photobacterium</taxon>
    </lineage>
</organism>
<dbReference type="OrthoDB" id="5879670at2"/>
<keyword evidence="1" id="KW-0472">Membrane</keyword>
<comment type="caution">
    <text evidence="2">The sequence shown here is derived from an EMBL/GenBank/DDBJ whole genome shotgun (WGS) entry which is preliminary data.</text>
</comment>
<feature type="transmembrane region" description="Helical" evidence="1">
    <location>
        <begin position="41"/>
        <end position="63"/>
    </location>
</feature>
<keyword evidence="1" id="KW-0812">Transmembrane</keyword>
<evidence type="ECO:0000256" key="1">
    <source>
        <dbReference type="SAM" id="Phobius"/>
    </source>
</evidence>
<gene>
    <name evidence="2" type="ORF">C9J12_19345</name>
</gene>
<evidence type="ECO:0000313" key="3">
    <source>
        <dbReference type="Proteomes" id="UP000240987"/>
    </source>
</evidence>